<protein>
    <submittedName>
        <fullName evidence="2">Uncharacterized protein</fullName>
    </submittedName>
</protein>
<feature type="region of interest" description="Disordered" evidence="1">
    <location>
        <begin position="1"/>
        <end position="28"/>
    </location>
</feature>
<comment type="caution">
    <text evidence="2">The sequence shown here is derived from an EMBL/GenBank/DDBJ whole genome shotgun (WGS) entry which is preliminary data.</text>
</comment>
<dbReference type="Proteomes" id="UP001553148">
    <property type="component" value="Unassembled WGS sequence"/>
</dbReference>
<gene>
    <name evidence="2" type="ORF">AB0470_36845</name>
</gene>
<sequence>MVLRRPGRVRPQDPAAAEEAEEDDERNAAERARIVACNRAWKAAAGPRQEFVKRLVRGKTLPDEARLFGQRTLPDLPRFYGKWADWQSTQTVALLLGVKDPENDPAFETAAGFPRNRLANVLVAQVARRVRGHRPRTEAVRHRPHVPRLPVGVPRPT</sequence>
<evidence type="ECO:0000313" key="2">
    <source>
        <dbReference type="EMBL" id="MEV8465098.1"/>
    </source>
</evidence>
<evidence type="ECO:0000313" key="3">
    <source>
        <dbReference type="Proteomes" id="UP001553148"/>
    </source>
</evidence>
<proteinExistence type="predicted"/>
<dbReference type="RefSeq" id="WP_239513000.1">
    <property type="nucleotide sequence ID" value="NZ_JBFAUJ010000033.1"/>
</dbReference>
<name>A0ABV3L0T0_STRGS</name>
<evidence type="ECO:0000256" key="1">
    <source>
        <dbReference type="SAM" id="MobiDB-lite"/>
    </source>
</evidence>
<dbReference type="EMBL" id="JBFAUJ010000033">
    <property type="protein sequence ID" value="MEV8465098.1"/>
    <property type="molecule type" value="Genomic_DNA"/>
</dbReference>
<keyword evidence="3" id="KW-1185">Reference proteome</keyword>
<accession>A0ABV3L0T0</accession>
<reference evidence="2 3" key="1">
    <citation type="submission" date="2024-06" db="EMBL/GenBank/DDBJ databases">
        <title>The Natural Products Discovery Center: Release of the First 8490 Sequenced Strains for Exploring Actinobacteria Biosynthetic Diversity.</title>
        <authorList>
            <person name="Kalkreuter E."/>
            <person name="Kautsar S.A."/>
            <person name="Yang D."/>
            <person name="Bader C.D."/>
            <person name="Teijaro C.N."/>
            <person name="Fluegel L."/>
            <person name="Davis C.M."/>
            <person name="Simpson J.R."/>
            <person name="Lauterbach L."/>
            <person name="Steele A.D."/>
            <person name="Gui C."/>
            <person name="Meng S."/>
            <person name="Li G."/>
            <person name="Viehrig K."/>
            <person name="Ye F."/>
            <person name="Su P."/>
            <person name="Kiefer A.F."/>
            <person name="Nichols A."/>
            <person name="Cepeda A.J."/>
            <person name="Yan W."/>
            <person name="Fan B."/>
            <person name="Jiang Y."/>
            <person name="Adhikari A."/>
            <person name="Zheng C.-J."/>
            <person name="Schuster L."/>
            <person name="Cowan T.M."/>
            <person name="Smanski M.J."/>
            <person name="Chevrette M.G."/>
            <person name="De Carvalho L.P.S."/>
            <person name="Shen B."/>
        </authorList>
    </citation>
    <scope>NUCLEOTIDE SEQUENCE [LARGE SCALE GENOMIC DNA]</scope>
    <source>
        <strain evidence="2 3">NPDC052360</strain>
    </source>
</reference>
<feature type="compositionally biased region" description="Acidic residues" evidence="1">
    <location>
        <begin position="16"/>
        <end position="25"/>
    </location>
</feature>
<organism evidence="2 3">
    <name type="scientific">Streptomyces griseosporeus</name>
    <dbReference type="NCBI Taxonomy" id="1910"/>
    <lineage>
        <taxon>Bacteria</taxon>
        <taxon>Bacillati</taxon>
        <taxon>Actinomycetota</taxon>
        <taxon>Actinomycetes</taxon>
        <taxon>Kitasatosporales</taxon>
        <taxon>Streptomycetaceae</taxon>
        <taxon>Streptomyces</taxon>
    </lineage>
</organism>